<evidence type="ECO:0000313" key="3">
    <source>
        <dbReference type="Proteomes" id="UP000542695"/>
    </source>
</evidence>
<protein>
    <submittedName>
        <fullName evidence="2">Uncharacterized protein</fullName>
    </submittedName>
</protein>
<proteinExistence type="predicted"/>
<feature type="region of interest" description="Disordered" evidence="1">
    <location>
        <begin position="34"/>
        <end position="64"/>
    </location>
</feature>
<dbReference type="RefSeq" id="WP_177011275.1">
    <property type="nucleotide sequence ID" value="NZ_JACARV010000113.1"/>
</dbReference>
<dbReference type="Proteomes" id="UP000542695">
    <property type="component" value="Unassembled WGS sequence"/>
</dbReference>
<reference evidence="2 3" key="1">
    <citation type="submission" date="2020-04" db="EMBL/GenBank/DDBJ databases">
        <title>Molecular characterization of pseudomonads from Agaricus bisporus reveal novel blotch 2 pathogens in Western Europe.</title>
        <authorList>
            <person name="Taparia T."/>
            <person name="Krijger M."/>
            <person name="Haynes E."/>
            <person name="Elpinstone J.G."/>
            <person name="Noble R."/>
            <person name="Van Der Wolf J."/>
        </authorList>
    </citation>
    <scope>NUCLEOTIDE SEQUENCE [LARGE SCALE GENOMIC DNA]</scope>
    <source>
        <strain evidence="2 3">P7765</strain>
    </source>
</reference>
<accession>A0A7Y7ZGL0</accession>
<organism evidence="2 3">
    <name type="scientific">Pseudomonas putida</name>
    <name type="common">Arthrobacter siderocapsulatus</name>
    <dbReference type="NCBI Taxonomy" id="303"/>
    <lineage>
        <taxon>Bacteria</taxon>
        <taxon>Pseudomonadati</taxon>
        <taxon>Pseudomonadota</taxon>
        <taxon>Gammaproteobacteria</taxon>
        <taxon>Pseudomonadales</taxon>
        <taxon>Pseudomonadaceae</taxon>
        <taxon>Pseudomonas</taxon>
    </lineage>
</organism>
<name>A0A7Y7ZGL0_PSEPU</name>
<evidence type="ECO:0000256" key="1">
    <source>
        <dbReference type="SAM" id="MobiDB-lite"/>
    </source>
</evidence>
<comment type="caution">
    <text evidence="2">The sequence shown here is derived from an EMBL/GenBank/DDBJ whole genome shotgun (WGS) entry which is preliminary data.</text>
</comment>
<sequence>MTAMSAQPTHSISFRVGYSVGTFVSACRRSLKDGATRELPSTGIPSACLPMPSTRNDWDELSKTPTLARRGVDLNRWYEENTKEAKLDKPKRKRSSVRKAAPASTLFVGPLPKFGPLDELIA</sequence>
<evidence type="ECO:0000313" key="2">
    <source>
        <dbReference type="EMBL" id="NWC83978.1"/>
    </source>
</evidence>
<dbReference type="EMBL" id="JACARV010000113">
    <property type="protein sequence ID" value="NWC83978.1"/>
    <property type="molecule type" value="Genomic_DNA"/>
</dbReference>
<dbReference type="AlphaFoldDB" id="A0A7Y7ZGL0"/>
<gene>
    <name evidence="2" type="ORF">HX798_27375</name>
</gene>